<keyword evidence="1" id="KW-0812">Transmembrane</keyword>
<protein>
    <submittedName>
        <fullName evidence="2">Uncharacterized protein</fullName>
    </submittedName>
</protein>
<proteinExistence type="predicted"/>
<keyword evidence="1" id="KW-0472">Membrane</keyword>
<evidence type="ECO:0000256" key="1">
    <source>
        <dbReference type="SAM" id="Phobius"/>
    </source>
</evidence>
<keyword evidence="3" id="KW-1185">Reference proteome</keyword>
<feature type="transmembrane region" description="Helical" evidence="1">
    <location>
        <begin position="54"/>
        <end position="76"/>
    </location>
</feature>
<accession>A0A8J2PF22</accession>
<feature type="transmembrane region" description="Helical" evidence="1">
    <location>
        <begin position="96"/>
        <end position="120"/>
    </location>
</feature>
<reference evidence="2" key="1">
    <citation type="submission" date="2021-06" db="EMBL/GenBank/DDBJ databases">
        <authorList>
            <person name="Hodson N. C."/>
            <person name="Mongue J. A."/>
            <person name="Jaron S. K."/>
        </authorList>
    </citation>
    <scope>NUCLEOTIDE SEQUENCE</scope>
</reference>
<keyword evidence="1" id="KW-1133">Transmembrane helix</keyword>
<feature type="transmembrane region" description="Helical" evidence="1">
    <location>
        <begin position="14"/>
        <end position="33"/>
    </location>
</feature>
<evidence type="ECO:0000313" key="3">
    <source>
        <dbReference type="Proteomes" id="UP000708208"/>
    </source>
</evidence>
<dbReference type="Proteomes" id="UP000708208">
    <property type="component" value="Unassembled WGS sequence"/>
</dbReference>
<organism evidence="2 3">
    <name type="scientific">Allacma fusca</name>
    <dbReference type="NCBI Taxonomy" id="39272"/>
    <lineage>
        <taxon>Eukaryota</taxon>
        <taxon>Metazoa</taxon>
        <taxon>Ecdysozoa</taxon>
        <taxon>Arthropoda</taxon>
        <taxon>Hexapoda</taxon>
        <taxon>Collembola</taxon>
        <taxon>Symphypleona</taxon>
        <taxon>Sminthuridae</taxon>
        <taxon>Allacma</taxon>
    </lineage>
</organism>
<name>A0A8J2PF22_9HEXA</name>
<dbReference type="EMBL" id="CAJVCH010449839">
    <property type="protein sequence ID" value="CAG7819433.1"/>
    <property type="molecule type" value="Genomic_DNA"/>
</dbReference>
<comment type="caution">
    <text evidence="2">The sequence shown here is derived from an EMBL/GenBank/DDBJ whole genome shotgun (WGS) entry which is preliminary data.</text>
</comment>
<feature type="non-terminal residue" evidence="2">
    <location>
        <position position="1"/>
    </location>
</feature>
<sequence>ISGILEAHCVLSAYLFYTMFHSEPDIFIIVVNYPFRGTQRIRCRTLSEYSIQELLARFLAAILFPMSFWVLVAFYLNPDMILLMYAALCLNNHTSTLFHVMQIFEFGFAVICTTAVYISLDRNEYSIFRQNSQRS</sequence>
<gene>
    <name evidence="2" type="ORF">AFUS01_LOCUS29883</name>
</gene>
<evidence type="ECO:0000313" key="2">
    <source>
        <dbReference type="EMBL" id="CAG7819433.1"/>
    </source>
</evidence>
<dbReference type="AlphaFoldDB" id="A0A8J2PF22"/>